<dbReference type="Pfam" id="PF19864">
    <property type="entry name" value="Radical_SAM_N2"/>
    <property type="match status" value="1"/>
</dbReference>
<dbReference type="InterPro" id="IPR058240">
    <property type="entry name" value="rSAM_sf"/>
</dbReference>
<dbReference type="SMART" id="SM00729">
    <property type="entry name" value="Elp3"/>
    <property type="match status" value="1"/>
</dbReference>
<dbReference type="GO" id="GO:0003824">
    <property type="term" value="F:catalytic activity"/>
    <property type="evidence" value="ECO:0007669"/>
    <property type="project" value="InterPro"/>
</dbReference>
<dbReference type="Gene3D" id="3.80.30.20">
    <property type="entry name" value="tm_1862 like domain"/>
    <property type="match status" value="1"/>
</dbReference>
<dbReference type="SUPFAM" id="SSF102114">
    <property type="entry name" value="Radical SAM enzymes"/>
    <property type="match status" value="1"/>
</dbReference>
<evidence type="ECO:0000313" key="2">
    <source>
        <dbReference type="EMBL" id="HGB13715.1"/>
    </source>
</evidence>
<dbReference type="GO" id="GO:0051536">
    <property type="term" value="F:iron-sulfur cluster binding"/>
    <property type="evidence" value="ECO:0007669"/>
    <property type="project" value="InterPro"/>
</dbReference>
<dbReference type="PANTHER" id="PTHR42731">
    <property type="entry name" value="SLL1084 PROTEIN"/>
    <property type="match status" value="1"/>
</dbReference>
<accession>A0A7C3WQ85</accession>
<proteinExistence type="predicted"/>
<organism evidence="2">
    <name type="scientific">Desulfobacca acetoxidans</name>
    <dbReference type="NCBI Taxonomy" id="60893"/>
    <lineage>
        <taxon>Bacteria</taxon>
        <taxon>Pseudomonadati</taxon>
        <taxon>Thermodesulfobacteriota</taxon>
        <taxon>Desulfobaccia</taxon>
        <taxon>Desulfobaccales</taxon>
        <taxon>Desulfobaccaceae</taxon>
        <taxon>Desulfobacca</taxon>
    </lineage>
</organism>
<protein>
    <submittedName>
        <fullName evidence="2">Radical SAM protein</fullName>
    </submittedName>
</protein>
<name>A0A7C3WQ85_9BACT</name>
<dbReference type="PROSITE" id="PS51918">
    <property type="entry name" value="RADICAL_SAM"/>
    <property type="match status" value="1"/>
</dbReference>
<dbReference type="SFLD" id="SFLDS00029">
    <property type="entry name" value="Radical_SAM"/>
    <property type="match status" value="1"/>
</dbReference>
<reference evidence="2" key="1">
    <citation type="journal article" date="2020" name="mSystems">
        <title>Genome- and Community-Level Interaction Insights into Carbon Utilization and Element Cycling Functions of Hydrothermarchaeota in Hydrothermal Sediment.</title>
        <authorList>
            <person name="Zhou Z."/>
            <person name="Liu Y."/>
            <person name="Xu W."/>
            <person name="Pan J."/>
            <person name="Luo Z.H."/>
            <person name="Li M."/>
        </authorList>
    </citation>
    <scope>NUCLEOTIDE SEQUENCE [LARGE SCALE GENOMIC DNA]</scope>
    <source>
        <strain evidence="2">SpSt-776</strain>
    </source>
</reference>
<dbReference type="SFLD" id="SFLDG01082">
    <property type="entry name" value="B12-binding_domain_containing"/>
    <property type="match status" value="1"/>
</dbReference>
<dbReference type="InterPro" id="IPR023404">
    <property type="entry name" value="rSAM_horseshoe"/>
</dbReference>
<dbReference type="InterPro" id="IPR007197">
    <property type="entry name" value="rSAM"/>
</dbReference>
<dbReference type="InterPro" id="IPR006638">
    <property type="entry name" value="Elp3/MiaA/NifB-like_rSAM"/>
</dbReference>
<dbReference type="InterPro" id="IPR045784">
    <property type="entry name" value="Radical_SAM_N2"/>
</dbReference>
<comment type="caution">
    <text evidence="2">The sequence shown here is derived from an EMBL/GenBank/DDBJ whole genome shotgun (WGS) entry which is preliminary data.</text>
</comment>
<evidence type="ECO:0000259" key="1">
    <source>
        <dbReference type="PROSITE" id="PS51918"/>
    </source>
</evidence>
<dbReference type="EMBL" id="DTHB01000009">
    <property type="protein sequence ID" value="HGB13715.1"/>
    <property type="molecule type" value="Genomic_DNA"/>
</dbReference>
<feature type="domain" description="Radical SAM core" evidence="1">
    <location>
        <begin position="245"/>
        <end position="473"/>
    </location>
</feature>
<sequence>MSAKLKARLKRLLSQEKGAVVREWGASFPIALVYPNIYPVAMGNLGFQSLYRLLNDTPGLVCERAFLPDAAEWPEYVRTRTPILTLESQRPLKDFGAVAFSISFEPDYPRVLDILAQSGIPLLAVERGAEEPLILAGGVATFLNPEPLAPFVDAFLLGEGEIGGVPFFEYVAENMAKKDRVHMLLDLVQTIPGAYVPAGYQPLYGEDGTLAEFAPKAGFPAKVRALHVRDLLHHPSHSQILAPRSEWGEMFLVELGRGCPRGCRFCAAGFVYRPPRARPAEQLLHQIQQGLEISRKIGLVSTAVSDHPEIKQICRKVLEWGGDLGISSLRADSVDEELFTLLAQGKVKTVTLAPDAGSERLRKVLNKHLTAEDLARAAVAAALAGITHLRLYFMVGLPTETEAEVEEIGRLVKYLQHRVVKESQGKRKLSQITLSLSSFVPKPFTPFQWVPFMEVEELKKRQKLVRRELRGIKEVRVNVDLPKWAYIQALLARGDRRVGKMMLTAHREGWTEALRKSPVNPDFFVYREREKDELFPWDFIDHGIDKQFLWEEYQLALEGKESPPCQPDVCRRCGVCGERR</sequence>
<dbReference type="Pfam" id="PF04055">
    <property type="entry name" value="Radical_SAM"/>
    <property type="match status" value="1"/>
</dbReference>
<dbReference type="AlphaFoldDB" id="A0A7C3WQ85"/>
<dbReference type="PANTHER" id="PTHR42731:SF5">
    <property type="entry name" value="RADICAL SAM DOMAIN PROTEIN"/>
    <property type="match status" value="1"/>
</dbReference>
<gene>
    <name evidence="2" type="ORF">ENV62_00515</name>
</gene>